<organism evidence="1 2">
    <name type="scientific">Mucilaginibacter conchicola</name>
    <dbReference type="NCBI Taxonomy" id="2303333"/>
    <lineage>
        <taxon>Bacteria</taxon>
        <taxon>Pseudomonadati</taxon>
        <taxon>Bacteroidota</taxon>
        <taxon>Sphingobacteriia</taxon>
        <taxon>Sphingobacteriales</taxon>
        <taxon>Sphingobacteriaceae</taxon>
        <taxon>Mucilaginibacter</taxon>
    </lineage>
</organism>
<evidence type="ECO:0000313" key="1">
    <source>
        <dbReference type="EMBL" id="RFZ91718.1"/>
    </source>
</evidence>
<dbReference type="EMBL" id="QWDC01000002">
    <property type="protein sequence ID" value="RFZ91718.1"/>
    <property type="molecule type" value="Genomic_DNA"/>
</dbReference>
<evidence type="ECO:0008006" key="3">
    <source>
        <dbReference type="Google" id="ProtNLM"/>
    </source>
</evidence>
<keyword evidence="2" id="KW-1185">Reference proteome</keyword>
<proteinExistence type="predicted"/>
<comment type="caution">
    <text evidence="1">The sequence shown here is derived from an EMBL/GenBank/DDBJ whole genome shotgun (WGS) entry which is preliminary data.</text>
</comment>
<name>A0A372NR40_9SPHI</name>
<protein>
    <recommendedName>
        <fullName evidence="3">Lipocalin-like domain-containing protein</fullName>
    </recommendedName>
</protein>
<dbReference type="AlphaFoldDB" id="A0A372NR40"/>
<dbReference type="Proteomes" id="UP000264217">
    <property type="component" value="Unassembled WGS sequence"/>
</dbReference>
<evidence type="ECO:0000313" key="2">
    <source>
        <dbReference type="Proteomes" id="UP000264217"/>
    </source>
</evidence>
<gene>
    <name evidence="1" type="ORF">D0C36_09665</name>
</gene>
<sequence>MAFVFAFAACNKNDAPKPESGNIVGTWELRLFTTGWTMPKNYDAGNGNKYTFKADGSYTKYTQNKIEIQGKYTLTPTGEDNGTKFGKIKLTNPDYEDVYSIRTDTFTVGTSVADGPSWQYIRIK</sequence>
<reference evidence="1 2" key="1">
    <citation type="submission" date="2018-08" db="EMBL/GenBank/DDBJ databases">
        <title>Mucilaginibacter sp. MYSH2.</title>
        <authorList>
            <person name="Seo T."/>
        </authorList>
    </citation>
    <scope>NUCLEOTIDE SEQUENCE [LARGE SCALE GENOMIC DNA]</scope>
    <source>
        <strain evidence="1 2">MYSH2</strain>
    </source>
</reference>
<accession>A0A372NR40</accession>